<evidence type="ECO:0000313" key="2">
    <source>
        <dbReference type="Proteomes" id="UP000215914"/>
    </source>
</evidence>
<proteinExistence type="predicted"/>
<sequence>MELVLLFTNLKNTKLLFYVRSKSSTPHSLLLYRNRSTPPCSAAAGIGLPDSLHNAATAPPSPAASPDFRLLTFFSSRYRLNFEWLM</sequence>
<dbReference type="Proteomes" id="UP000215914">
    <property type="component" value="Chromosome 14"/>
</dbReference>
<reference evidence="2" key="1">
    <citation type="journal article" date="2017" name="Nature">
        <title>The sunflower genome provides insights into oil metabolism, flowering and Asterid evolution.</title>
        <authorList>
            <person name="Badouin H."/>
            <person name="Gouzy J."/>
            <person name="Grassa C.J."/>
            <person name="Murat F."/>
            <person name="Staton S.E."/>
            <person name="Cottret L."/>
            <person name="Lelandais-Briere C."/>
            <person name="Owens G.L."/>
            <person name="Carrere S."/>
            <person name="Mayjonade B."/>
            <person name="Legrand L."/>
            <person name="Gill N."/>
            <person name="Kane N.C."/>
            <person name="Bowers J.E."/>
            <person name="Hubner S."/>
            <person name="Bellec A."/>
            <person name="Berard A."/>
            <person name="Berges H."/>
            <person name="Blanchet N."/>
            <person name="Boniface M.C."/>
            <person name="Brunel D."/>
            <person name="Catrice O."/>
            <person name="Chaidir N."/>
            <person name="Claudel C."/>
            <person name="Donnadieu C."/>
            <person name="Faraut T."/>
            <person name="Fievet G."/>
            <person name="Helmstetter N."/>
            <person name="King M."/>
            <person name="Knapp S.J."/>
            <person name="Lai Z."/>
            <person name="Le Paslier M.C."/>
            <person name="Lippi Y."/>
            <person name="Lorenzon L."/>
            <person name="Mandel J.R."/>
            <person name="Marage G."/>
            <person name="Marchand G."/>
            <person name="Marquand E."/>
            <person name="Bret-Mestries E."/>
            <person name="Morien E."/>
            <person name="Nambeesan S."/>
            <person name="Nguyen T."/>
            <person name="Pegot-Espagnet P."/>
            <person name="Pouilly N."/>
            <person name="Raftis F."/>
            <person name="Sallet E."/>
            <person name="Schiex T."/>
            <person name="Thomas J."/>
            <person name="Vandecasteele C."/>
            <person name="Vares D."/>
            <person name="Vear F."/>
            <person name="Vautrin S."/>
            <person name="Crespi M."/>
            <person name="Mangin B."/>
            <person name="Burke J.M."/>
            <person name="Salse J."/>
            <person name="Munos S."/>
            <person name="Vincourt P."/>
            <person name="Rieseberg L.H."/>
            <person name="Langlade N.B."/>
        </authorList>
    </citation>
    <scope>NUCLEOTIDE SEQUENCE [LARGE SCALE GENOMIC DNA]</scope>
    <source>
        <strain evidence="2">cv. SF193</strain>
    </source>
</reference>
<keyword evidence="2" id="KW-1185">Reference proteome</keyword>
<dbReference type="EMBL" id="CM007903">
    <property type="protein sequence ID" value="OTF96770.1"/>
    <property type="molecule type" value="Genomic_DNA"/>
</dbReference>
<dbReference type="InParanoid" id="A0A251SH30"/>
<accession>A0A251SH30</accession>
<evidence type="ECO:0000313" key="1">
    <source>
        <dbReference type="EMBL" id="OTF96770.1"/>
    </source>
</evidence>
<organism evidence="1 2">
    <name type="scientific">Helianthus annuus</name>
    <name type="common">Common sunflower</name>
    <dbReference type="NCBI Taxonomy" id="4232"/>
    <lineage>
        <taxon>Eukaryota</taxon>
        <taxon>Viridiplantae</taxon>
        <taxon>Streptophyta</taxon>
        <taxon>Embryophyta</taxon>
        <taxon>Tracheophyta</taxon>
        <taxon>Spermatophyta</taxon>
        <taxon>Magnoliopsida</taxon>
        <taxon>eudicotyledons</taxon>
        <taxon>Gunneridae</taxon>
        <taxon>Pentapetalae</taxon>
        <taxon>asterids</taxon>
        <taxon>campanulids</taxon>
        <taxon>Asterales</taxon>
        <taxon>Asteraceae</taxon>
        <taxon>Asteroideae</taxon>
        <taxon>Heliantheae alliance</taxon>
        <taxon>Heliantheae</taxon>
        <taxon>Helianthus</taxon>
    </lineage>
</organism>
<gene>
    <name evidence="1" type="ORF">HannXRQ_Chr14g0426951</name>
</gene>
<dbReference type="AlphaFoldDB" id="A0A251SH30"/>
<name>A0A251SH30_HELAN</name>
<protein>
    <submittedName>
        <fullName evidence="1">Uncharacterized protein</fullName>
    </submittedName>
</protein>